<accession>A0A8K9X8U3</accession>
<keyword evidence="2" id="KW-1133">Transmembrane helix</keyword>
<dbReference type="GO" id="GO:0003723">
    <property type="term" value="F:RNA binding"/>
    <property type="evidence" value="ECO:0007669"/>
    <property type="project" value="TreeGrafter"/>
</dbReference>
<dbReference type="InterPro" id="IPR001494">
    <property type="entry name" value="Importin-beta_N"/>
</dbReference>
<protein>
    <recommendedName>
        <fullName evidence="3">Importin N-terminal domain-containing protein</fullName>
    </recommendedName>
</protein>
<dbReference type="SUPFAM" id="SSF48371">
    <property type="entry name" value="ARM repeat"/>
    <property type="match status" value="1"/>
</dbReference>
<dbReference type="InterPro" id="IPR016024">
    <property type="entry name" value="ARM-type_fold"/>
</dbReference>
<dbReference type="Ensembl" id="ENSOMYT00000158385.1">
    <property type="protein sequence ID" value="ENSOMYP00000129541.1"/>
    <property type="gene ID" value="ENSOMYG00000034753.2"/>
</dbReference>
<dbReference type="GO" id="GO:0005634">
    <property type="term" value="C:nucleus"/>
    <property type="evidence" value="ECO:0007669"/>
    <property type="project" value="TreeGrafter"/>
</dbReference>
<dbReference type="AlphaFoldDB" id="A0A8K9X8U3"/>
<dbReference type="Pfam" id="PF19273">
    <property type="entry name" value="Exportin-5"/>
    <property type="match status" value="2"/>
</dbReference>
<evidence type="ECO:0000313" key="4">
    <source>
        <dbReference type="Ensembl" id="ENSOMYP00000129541.1"/>
    </source>
</evidence>
<organism evidence="4 5">
    <name type="scientific">Oncorhynchus mykiss</name>
    <name type="common">Rainbow trout</name>
    <name type="synonym">Salmo gairdneri</name>
    <dbReference type="NCBI Taxonomy" id="8022"/>
    <lineage>
        <taxon>Eukaryota</taxon>
        <taxon>Metazoa</taxon>
        <taxon>Chordata</taxon>
        <taxon>Craniata</taxon>
        <taxon>Vertebrata</taxon>
        <taxon>Euteleostomi</taxon>
        <taxon>Actinopterygii</taxon>
        <taxon>Neopterygii</taxon>
        <taxon>Teleostei</taxon>
        <taxon>Protacanthopterygii</taxon>
        <taxon>Salmoniformes</taxon>
        <taxon>Salmonidae</taxon>
        <taxon>Salmoninae</taxon>
        <taxon>Oncorhynchus</taxon>
    </lineage>
</organism>
<feature type="domain" description="Importin N-terminal" evidence="3">
    <location>
        <begin position="32"/>
        <end position="99"/>
    </location>
</feature>
<dbReference type="InterPro" id="IPR013598">
    <property type="entry name" value="Exportin-1/Importin-b-like"/>
</dbReference>
<evidence type="ECO:0000259" key="3">
    <source>
        <dbReference type="SMART" id="SM00913"/>
    </source>
</evidence>
<feature type="transmembrane region" description="Helical" evidence="2">
    <location>
        <begin position="799"/>
        <end position="823"/>
    </location>
</feature>
<dbReference type="InterPro" id="IPR045478">
    <property type="entry name" value="Exportin-5_C"/>
</dbReference>
<dbReference type="GO" id="GO:0005737">
    <property type="term" value="C:cytoplasm"/>
    <property type="evidence" value="ECO:0007669"/>
    <property type="project" value="TreeGrafter"/>
</dbReference>
<sequence>MGEPVADMCDQLVKAVNVMMDAESSQIYRLEALKFCEEFKEKCSFCVPCGLQLADKTQTAVVRHFGLQILEHVIKFRWNNMPQQEKVQLKNCAMGLLSTGTYPILEEESHIKDVLSRIIVEMIKREWPQHWPDMLKEMEALTSVGEAQTELVMLILLRLAEDVITFRTLPTQRRRDIQQTLTQNMESIFSFLLAILQLHVDEYRKLAKAHCRVGVATLNTLAGYIDWVALANITNDNCRLLEMLCLLLSETELQLEAAECLLIAISRKGKLEDRKPLMVLFDDVAMHYILSAFLRSSTQITWGTLFRHEILSKDPVIIQMTIKYFRATMTNLVKTGFPSSNDSPSCEYSRHDFDSDEDFNSFFNSFRAQQGEVVRNACRIVPLEAFQIAAEWLQYQISAPIDIGTTTAEGLCSILSPSVVQWDAMTFFTESVVGKIFKNVEDEKLPVDQGIELLQAVLNYNTQDPLILSCVLTNVSVLFPFVTHRPHFLPQVLYKSDLGCHFQAPRTRAVKNIRRHACSSIIKMSRDYPQFILVCKLFSSEALLNMLEKCALMEALVLISNQFKDYNKQKQFLEELMATVAARWTSDEMRRVLWDPALFLDFVGADQLAAEGTEHTTGINRSRLSFCVYTILGVVKRARWPADLEEAKAGGFVVGYTPNGAPIYRNPCSAQVLALLPNLLALIRTLNSLFLPENICRLSETFSKAYDMIEVEKNMVLGLPQPALDIYDPPVYKTHLERMQGFFCTLYDNCYHTLGKAGLSLQQDFYTIEGLAEQIVGSAFVSLDNVPDHRLRTMLHILLSHYLLCPLLGPLFAYMLQVFLYYWDDIYMTLLTISFTSLSWKDTSNCHRSASIVCWTLLRQVVGGNLLPEAVTWFYTSVLKGLQMHGQHEICNSALTQLALLMYENLRPRYMELRDVMTQIPDINLEALDQYDQRLLEPSSAQRLGEKKRKDQFKKLIAGAVGKALAQQFKKEVHIRNLPSLFKKPKPEKRDILETSECGALAALFSPALDDI</sequence>
<proteinExistence type="inferred from homology"/>
<dbReference type="GO" id="GO:0006611">
    <property type="term" value="P:protein export from nucleus"/>
    <property type="evidence" value="ECO:0007669"/>
    <property type="project" value="InterPro"/>
</dbReference>
<evidence type="ECO:0000256" key="1">
    <source>
        <dbReference type="ARBA" id="ARBA00009466"/>
    </source>
</evidence>
<dbReference type="Pfam" id="PF03810">
    <property type="entry name" value="IBN_N"/>
    <property type="match status" value="1"/>
</dbReference>
<dbReference type="SMART" id="SM00913">
    <property type="entry name" value="IBN_N"/>
    <property type="match status" value="1"/>
</dbReference>
<dbReference type="Pfam" id="PF08389">
    <property type="entry name" value="Xpo1"/>
    <property type="match status" value="1"/>
</dbReference>
<dbReference type="GO" id="GO:0006405">
    <property type="term" value="P:RNA export from nucleus"/>
    <property type="evidence" value="ECO:0007669"/>
    <property type="project" value="TreeGrafter"/>
</dbReference>
<comment type="similarity">
    <text evidence="1">Belongs to the exportin family.</text>
</comment>
<dbReference type="Gene3D" id="1.25.10.10">
    <property type="entry name" value="Leucine-rich Repeat Variant"/>
    <property type="match status" value="2"/>
</dbReference>
<dbReference type="GO" id="GO:0005049">
    <property type="term" value="F:nuclear export signal receptor activity"/>
    <property type="evidence" value="ECO:0007669"/>
    <property type="project" value="InterPro"/>
</dbReference>
<keyword evidence="2" id="KW-0472">Membrane</keyword>
<dbReference type="PANTHER" id="PTHR11223">
    <property type="entry name" value="EXPORTIN 1/5"/>
    <property type="match status" value="1"/>
</dbReference>
<evidence type="ECO:0000256" key="2">
    <source>
        <dbReference type="SAM" id="Phobius"/>
    </source>
</evidence>
<keyword evidence="2" id="KW-0812">Transmembrane</keyword>
<reference evidence="4" key="2">
    <citation type="submission" date="2025-08" db="UniProtKB">
        <authorList>
            <consortium name="Ensembl"/>
        </authorList>
    </citation>
    <scope>IDENTIFICATION</scope>
</reference>
<dbReference type="InterPro" id="IPR011989">
    <property type="entry name" value="ARM-like"/>
</dbReference>
<dbReference type="GO" id="GO:0031267">
    <property type="term" value="F:small GTPase binding"/>
    <property type="evidence" value="ECO:0007669"/>
    <property type="project" value="InterPro"/>
</dbReference>
<reference evidence="4" key="3">
    <citation type="submission" date="2025-09" db="UniProtKB">
        <authorList>
            <consortium name="Ensembl"/>
        </authorList>
    </citation>
    <scope>IDENTIFICATION</scope>
</reference>
<dbReference type="PANTHER" id="PTHR11223:SF3">
    <property type="entry name" value="EXPORTIN-5"/>
    <property type="match status" value="1"/>
</dbReference>
<dbReference type="GeneTree" id="ENSGT00940000153408"/>
<keyword evidence="5" id="KW-1185">Reference proteome</keyword>
<dbReference type="InterPro" id="IPR045065">
    <property type="entry name" value="XPO1/5"/>
</dbReference>
<evidence type="ECO:0000313" key="5">
    <source>
        <dbReference type="Proteomes" id="UP000694395"/>
    </source>
</evidence>
<reference evidence="4" key="1">
    <citation type="submission" date="2020-07" db="EMBL/GenBank/DDBJ databases">
        <title>A long reads based de novo assembly of the rainbow trout Arlee double haploid line genome.</title>
        <authorList>
            <person name="Gao G."/>
            <person name="Palti Y."/>
        </authorList>
    </citation>
    <scope>NUCLEOTIDE SEQUENCE [LARGE SCALE GENOMIC DNA]</scope>
</reference>
<dbReference type="GO" id="GO:0042565">
    <property type="term" value="C:RNA nuclear export complex"/>
    <property type="evidence" value="ECO:0007669"/>
    <property type="project" value="TreeGrafter"/>
</dbReference>
<dbReference type="Proteomes" id="UP000694395">
    <property type="component" value="Chromosome 23"/>
</dbReference>
<name>A0A8K9X8U3_ONCMY</name>